<dbReference type="SUPFAM" id="SSF53850">
    <property type="entry name" value="Periplasmic binding protein-like II"/>
    <property type="match status" value="1"/>
</dbReference>
<dbReference type="STRING" id="1293891.TMES_10445"/>
<comment type="similarity">
    <text evidence="1">Belongs to the LysR transcriptional regulatory family.</text>
</comment>
<evidence type="ECO:0000256" key="3">
    <source>
        <dbReference type="ARBA" id="ARBA00023125"/>
    </source>
</evidence>
<keyword evidence="2" id="KW-0805">Transcription regulation</keyword>
<dbReference type="Gene3D" id="3.40.190.290">
    <property type="match status" value="1"/>
</dbReference>
<dbReference type="InterPro" id="IPR058163">
    <property type="entry name" value="LysR-type_TF_proteobact-type"/>
</dbReference>
<evidence type="ECO:0000313" key="6">
    <source>
        <dbReference type="EMBL" id="OSQ38296.1"/>
    </source>
</evidence>
<dbReference type="Pfam" id="PF03466">
    <property type="entry name" value="LysR_substrate"/>
    <property type="match status" value="1"/>
</dbReference>
<dbReference type="GO" id="GO:0003700">
    <property type="term" value="F:DNA-binding transcription factor activity"/>
    <property type="evidence" value="ECO:0007669"/>
    <property type="project" value="InterPro"/>
</dbReference>
<keyword evidence="3" id="KW-0238">DNA-binding</keyword>
<dbReference type="OrthoDB" id="9812435at2"/>
<dbReference type="PROSITE" id="PS50931">
    <property type="entry name" value="HTH_LYSR"/>
    <property type="match status" value="1"/>
</dbReference>
<dbReference type="FunFam" id="1.10.10.10:FF:000001">
    <property type="entry name" value="LysR family transcriptional regulator"/>
    <property type="match status" value="1"/>
</dbReference>
<keyword evidence="7" id="KW-1185">Reference proteome</keyword>
<reference evidence="6 7" key="1">
    <citation type="submission" date="2014-03" db="EMBL/GenBank/DDBJ databases">
        <title>The draft genome sequence of Thalassospira mesophila JCM 18969.</title>
        <authorList>
            <person name="Lai Q."/>
            <person name="Shao Z."/>
        </authorList>
    </citation>
    <scope>NUCLEOTIDE SEQUENCE [LARGE SCALE GENOMIC DNA]</scope>
    <source>
        <strain evidence="6 7">JCM 18969</strain>
    </source>
</reference>
<evidence type="ECO:0000256" key="1">
    <source>
        <dbReference type="ARBA" id="ARBA00009437"/>
    </source>
</evidence>
<dbReference type="EMBL" id="JFKA01000004">
    <property type="protein sequence ID" value="OSQ38296.1"/>
    <property type="molecule type" value="Genomic_DNA"/>
</dbReference>
<dbReference type="Pfam" id="PF00126">
    <property type="entry name" value="HTH_1"/>
    <property type="match status" value="1"/>
</dbReference>
<evidence type="ECO:0000256" key="2">
    <source>
        <dbReference type="ARBA" id="ARBA00023015"/>
    </source>
</evidence>
<protein>
    <submittedName>
        <fullName evidence="6">LysR family transcriptional regulator</fullName>
    </submittedName>
</protein>
<organism evidence="6 7">
    <name type="scientific">Thalassospira mesophila</name>
    <dbReference type="NCBI Taxonomy" id="1293891"/>
    <lineage>
        <taxon>Bacteria</taxon>
        <taxon>Pseudomonadati</taxon>
        <taxon>Pseudomonadota</taxon>
        <taxon>Alphaproteobacteria</taxon>
        <taxon>Rhodospirillales</taxon>
        <taxon>Thalassospiraceae</taxon>
        <taxon>Thalassospira</taxon>
    </lineage>
</organism>
<accession>A0A1Y2KZK4</accession>
<dbReference type="PANTHER" id="PTHR30537:SF5">
    <property type="entry name" value="HTH-TYPE TRANSCRIPTIONAL ACTIVATOR TTDR-RELATED"/>
    <property type="match status" value="1"/>
</dbReference>
<dbReference type="InterPro" id="IPR036390">
    <property type="entry name" value="WH_DNA-bd_sf"/>
</dbReference>
<evidence type="ECO:0000259" key="5">
    <source>
        <dbReference type="PROSITE" id="PS50931"/>
    </source>
</evidence>
<dbReference type="InterPro" id="IPR036388">
    <property type="entry name" value="WH-like_DNA-bd_sf"/>
</dbReference>
<sequence>MDRWQAMKVFIRVADCGSFAQAGRDLRMSPPAVTRAIAFLEEITGARLLTRTTRSVKLTEAGDRYMRDCRRILDDLAEADAAAGGAYATPTGTLTITAPVLFGKMFVMPILMAFLDENPGMRGQVLLLDRVVNVIEEGMDLAVRIGHLADSGLSAVRVGAVKQLVCAAPSYFATHGRPEKPTDLSAHRIIGTTNPPTTHEWRFGLTEKIAVAVSPSLLTNATDAALQAALDGWGLARLLSYQISPALAAGQLETVLDDYAKNPVPIHLVHPEGRRASAKVRAFIDFAAERLRANPAVRKYE</sequence>
<comment type="caution">
    <text evidence="6">The sequence shown here is derived from an EMBL/GenBank/DDBJ whole genome shotgun (WGS) entry which is preliminary data.</text>
</comment>
<dbReference type="PANTHER" id="PTHR30537">
    <property type="entry name" value="HTH-TYPE TRANSCRIPTIONAL REGULATOR"/>
    <property type="match status" value="1"/>
</dbReference>
<dbReference type="SUPFAM" id="SSF46785">
    <property type="entry name" value="Winged helix' DNA-binding domain"/>
    <property type="match status" value="1"/>
</dbReference>
<keyword evidence="4" id="KW-0804">Transcription</keyword>
<dbReference type="GO" id="GO:0043565">
    <property type="term" value="F:sequence-specific DNA binding"/>
    <property type="evidence" value="ECO:0007669"/>
    <property type="project" value="TreeGrafter"/>
</dbReference>
<proteinExistence type="inferred from homology"/>
<dbReference type="AlphaFoldDB" id="A0A1Y2KZK4"/>
<evidence type="ECO:0000256" key="4">
    <source>
        <dbReference type="ARBA" id="ARBA00023163"/>
    </source>
</evidence>
<dbReference type="InterPro" id="IPR000847">
    <property type="entry name" value="LysR_HTH_N"/>
</dbReference>
<feature type="domain" description="HTH lysR-type" evidence="5">
    <location>
        <begin position="1"/>
        <end position="59"/>
    </location>
</feature>
<gene>
    <name evidence="6" type="ORF">TMES_10445</name>
</gene>
<dbReference type="Proteomes" id="UP000193391">
    <property type="component" value="Unassembled WGS sequence"/>
</dbReference>
<dbReference type="Gene3D" id="1.10.10.10">
    <property type="entry name" value="Winged helix-like DNA-binding domain superfamily/Winged helix DNA-binding domain"/>
    <property type="match status" value="1"/>
</dbReference>
<dbReference type="RefSeq" id="WP_085582241.1">
    <property type="nucleotide sequence ID" value="NZ_JFKA01000004.1"/>
</dbReference>
<name>A0A1Y2KZK4_9PROT</name>
<dbReference type="GO" id="GO:0006351">
    <property type="term" value="P:DNA-templated transcription"/>
    <property type="evidence" value="ECO:0007669"/>
    <property type="project" value="TreeGrafter"/>
</dbReference>
<dbReference type="InterPro" id="IPR005119">
    <property type="entry name" value="LysR_subst-bd"/>
</dbReference>
<dbReference type="CDD" id="cd08471">
    <property type="entry name" value="PBP2_CrgA_like_2"/>
    <property type="match status" value="1"/>
</dbReference>
<evidence type="ECO:0000313" key="7">
    <source>
        <dbReference type="Proteomes" id="UP000193391"/>
    </source>
</evidence>